<feature type="region of interest" description="Disordered" evidence="1">
    <location>
        <begin position="59"/>
        <end position="101"/>
    </location>
</feature>
<dbReference type="EMBL" id="JACGWO010000003">
    <property type="protein sequence ID" value="KAK4430723.1"/>
    <property type="molecule type" value="Genomic_DNA"/>
</dbReference>
<accession>A0AAE1YJL8</accession>
<evidence type="ECO:0000313" key="2">
    <source>
        <dbReference type="EMBL" id="KAK4430723.1"/>
    </source>
</evidence>
<name>A0AAE1YJL8_9LAMI</name>
<gene>
    <name evidence="2" type="ORF">Salat_0834000</name>
</gene>
<protein>
    <submittedName>
        <fullName evidence="2">Uncharacterized protein</fullName>
    </submittedName>
</protein>
<organism evidence="2 3">
    <name type="scientific">Sesamum alatum</name>
    <dbReference type="NCBI Taxonomy" id="300844"/>
    <lineage>
        <taxon>Eukaryota</taxon>
        <taxon>Viridiplantae</taxon>
        <taxon>Streptophyta</taxon>
        <taxon>Embryophyta</taxon>
        <taxon>Tracheophyta</taxon>
        <taxon>Spermatophyta</taxon>
        <taxon>Magnoliopsida</taxon>
        <taxon>eudicotyledons</taxon>
        <taxon>Gunneridae</taxon>
        <taxon>Pentapetalae</taxon>
        <taxon>asterids</taxon>
        <taxon>lamiids</taxon>
        <taxon>Lamiales</taxon>
        <taxon>Pedaliaceae</taxon>
        <taxon>Sesamum</taxon>
    </lineage>
</organism>
<reference evidence="2" key="1">
    <citation type="submission" date="2020-06" db="EMBL/GenBank/DDBJ databases">
        <authorList>
            <person name="Li T."/>
            <person name="Hu X."/>
            <person name="Zhang T."/>
            <person name="Song X."/>
            <person name="Zhang H."/>
            <person name="Dai N."/>
            <person name="Sheng W."/>
            <person name="Hou X."/>
            <person name="Wei L."/>
        </authorList>
    </citation>
    <scope>NUCLEOTIDE SEQUENCE</scope>
    <source>
        <strain evidence="2">3651</strain>
        <tissue evidence="2">Leaf</tissue>
    </source>
</reference>
<dbReference type="Proteomes" id="UP001293254">
    <property type="component" value="Unassembled WGS sequence"/>
</dbReference>
<evidence type="ECO:0000256" key="1">
    <source>
        <dbReference type="SAM" id="MobiDB-lite"/>
    </source>
</evidence>
<evidence type="ECO:0000313" key="3">
    <source>
        <dbReference type="Proteomes" id="UP001293254"/>
    </source>
</evidence>
<dbReference type="AlphaFoldDB" id="A0AAE1YJL8"/>
<comment type="caution">
    <text evidence="2">The sequence shown here is derived from an EMBL/GenBank/DDBJ whole genome shotgun (WGS) entry which is preliminary data.</text>
</comment>
<keyword evidence="3" id="KW-1185">Reference proteome</keyword>
<proteinExistence type="predicted"/>
<sequence length="101" mass="11172">MLPLDSNVEALLMEIITGRRTFLHPPTDNRDGLVLGRRIWHSNRKGRLSVRSAYLLATASNEGPSSSSPGVREEDGSSNGRRKCGRKFSYSPGGAPRTRYQ</sequence>
<feature type="compositionally biased region" description="Polar residues" evidence="1">
    <location>
        <begin position="59"/>
        <end position="69"/>
    </location>
</feature>
<reference evidence="2" key="2">
    <citation type="journal article" date="2024" name="Plant">
        <title>Genomic evolution and insights into agronomic trait innovations of Sesamum species.</title>
        <authorList>
            <person name="Miao H."/>
            <person name="Wang L."/>
            <person name="Qu L."/>
            <person name="Liu H."/>
            <person name="Sun Y."/>
            <person name="Le M."/>
            <person name="Wang Q."/>
            <person name="Wei S."/>
            <person name="Zheng Y."/>
            <person name="Lin W."/>
            <person name="Duan Y."/>
            <person name="Cao H."/>
            <person name="Xiong S."/>
            <person name="Wang X."/>
            <person name="Wei L."/>
            <person name="Li C."/>
            <person name="Ma Q."/>
            <person name="Ju M."/>
            <person name="Zhao R."/>
            <person name="Li G."/>
            <person name="Mu C."/>
            <person name="Tian Q."/>
            <person name="Mei H."/>
            <person name="Zhang T."/>
            <person name="Gao T."/>
            <person name="Zhang H."/>
        </authorList>
    </citation>
    <scope>NUCLEOTIDE SEQUENCE</scope>
    <source>
        <strain evidence="2">3651</strain>
    </source>
</reference>